<evidence type="ECO:0008006" key="8">
    <source>
        <dbReference type="Google" id="ProtNLM"/>
    </source>
</evidence>
<keyword evidence="7" id="KW-1185">Reference proteome</keyword>
<evidence type="ECO:0000256" key="1">
    <source>
        <dbReference type="ARBA" id="ARBA00022737"/>
    </source>
</evidence>
<name>A0A8W8IB73_MAGGI</name>
<dbReference type="GO" id="GO:0007165">
    <property type="term" value="P:signal transduction"/>
    <property type="evidence" value="ECO:0007669"/>
    <property type="project" value="InterPro"/>
</dbReference>
<dbReference type="PROSITE" id="PS50001">
    <property type="entry name" value="SH2"/>
    <property type="match status" value="2"/>
</dbReference>
<dbReference type="CDD" id="cd01670">
    <property type="entry name" value="Death"/>
    <property type="match status" value="1"/>
</dbReference>
<feature type="region of interest" description="Disordered" evidence="3">
    <location>
        <begin position="510"/>
        <end position="574"/>
    </location>
</feature>
<protein>
    <recommendedName>
        <fullName evidence="8">Serine/threonine-protein kinase pats1</fullName>
    </recommendedName>
</protein>
<dbReference type="InterPro" id="IPR000488">
    <property type="entry name" value="Death_dom"/>
</dbReference>
<dbReference type="InterPro" id="IPR032171">
    <property type="entry name" value="COR-A"/>
</dbReference>
<reference evidence="6" key="1">
    <citation type="submission" date="2022-08" db="UniProtKB">
        <authorList>
            <consortium name="EnsemblMetazoa"/>
        </authorList>
    </citation>
    <scope>IDENTIFICATION</scope>
    <source>
        <strain evidence="6">05x7-T-G4-1.051#20</strain>
    </source>
</reference>
<organism evidence="6 7">
    <name type="scientific">Magallana gigas</name>
    <name type="common">Pacific oyster</name>
    <name type="synonym">Crassostrea gigas</name>
    <dbReference type="NCBI Taxonomy" id="29159"/>
    <lineage>
        <taxon>Eukaryota</taxon>
        <taxon>Metazoa</taxon>
        <taxon>Spiralia</taxon>
        <taxon>Lophotrochozoa</taxon>
        <taxon>Mollusca</taxon>
        <taxon>Bivalvia</taxon>
        <taxon>Autobranchia</taxon>
        <taxon>Pteriomorphia</taxon>
        <taxon>Ostreida</taxon>
        <taxon>Ostreoidea</taxon>
        <taxon>Ostreidae</taxon>
        <taxon>Magallana</taxon>
    </lineage>
</organism>
<dbReference type="Gene3D" id="1.10.10.10">
    <property type="entry name" value="Winged helix-like DNA-binding domain superfamily/Winged helix DNA-binding domain"/>
    <property type="match status" value="1"/>
</dbReference>
<dbReference type="Pfam" id="PF00017">
    <property type="entry name" value="SH2"/>
    <property type="match status" value="1"/>
</dbReference>
<dbReference type="Gene3D" id="3.40.50.300">
    <property type="entry name" value="P-loop containing nucleotide triphosphate hydrolases"/>
    <property type="match status" value="2"/>
</dbReference>
<feature type="compositionally biased region" description="Basic and acidic residues" evidence="3">
    <location>
        <begin position="39"/>
        <end position="48"/>
    </location>
</feature>
<feature type="domain" description="SH2" evidence="4">
    <location>
        <begin position="78"/>
        <end position="190"/>
    </location>
</feature>
<dbReference type="InterPro" id="IPR000980">
    <property type="entry name" value="SH2"/>
</dbReference>
<evidence type="ECO:0000259" key="4">
    <source>
        <dbReference type="PROSITE" id="PS50001"/>
    </source>
</evidence>
<feature type="domain" description="SH2" evidence="4">
    <location>
        <begin position="200"/>
        <end position="297"/>
    </location>
</feature>
<dbReference type="Gene3D" id="1.10.533.10">
    <property type="entry name" value="Death Domain, Fas"/>
    <property type="match status" value="2"/>
</dbReference>
<dbReference type="Pfam" id="PF16095">
    <property type="entry name" value="COR-A"/>
    <property type="match status" value="1"/>
</dbReference>
<accession>A0A8W8IB73</accession>
<evidence type="ECO:0000256" key="3">
    <source>
        <dbReference type="SAM" id="MobiDB-lite"/>
    </source>
</evidence>
<evidence type="ECO:0000256" key="2">
    <source>
        <dbReference type="PROSITE-ProRule" id="PRU00191"/>
    </source>
</evidence>
<dbReference type="Pfam" id="PF08477">
    <property type="entry name" value="Roc"/>
    <property type="match status" value="1"/>
</dbReference>
<dbReference type="PANTHER" id="PTHR47679">
    <property type="entry name" value="PROTEIN TORNADO 1"/>
    <property type="match status" value="1"/>
</dbReference>
<dbReference type="PANTHER" id="PTHR47679:SF2">
    <property type="entry name" value="C-TERMINAL OF ROC (COR) DOMAIN-CONTAINING PROTEIN"/>
    <property type="match status" value="1"/>
</dbReference>
<feature type="compositionally biased region" description="Polar residues" evidence="3">
    <location>
        <begin position="50"/>
        <end position="60"/>
    </location>
</feature>
<sequence>MPIHQWDMYRSDEYSTVRSTMDYLYTPMPSKSYQNAPSKEGRDGEKKPSPSKQFLTIPNKENQDGEKKYRETHSIYDWYHPDQTEESAKCFLEEYPYEPLDQSALFLVHPYGEEIYKDDVKYVISCKWRMKIYQYRVRYKKEEGVYTVRSGKASSLLDLVEQYRLTAVGMDGIKSIYSKDSALSHLLYPIAWPKKYRDRCYHGLLGREEAEGTLRESFKKRDNCSPFLVRDSFSEPGRLVISGMFVKKSDKSEKFRHVEIGLEDKMFMALDCRESSLSALAKSIEEKSRNYSDLLELKAIAREGYHGVDIEVLENFLPPSIKKMDESAINAYREALEEGSENYNHVRVMVVGYHGAGKSSLTKRLLRENVEDVRSTDGVEIFTKRGRFQLSDHAWIKYDGKQENENETLERIARYLTQRFPKGVPAYLSLDDDNYESPKMEPTQAIEEPTPDIHIPTESPRPRSNFHTKPWQEPENFNVTISPAQYHVTPRRGFELPYESSGFKQNRILSSLSPQLKRPPAKRPVSSAYKSHSPINARKPQSGPHFKDPIKIKCNSPLSTDSESEDESGGNRAQEYGNHFTTVISDLKKKFVTSNKELDPSVKKSCSMGETENDDFQKGSDYCIEDARDKPQLERDISFNDSQGKQAMKDDLEELLQMSSKFLQNEMGSITFWDFAGQTVFQTTHQAFMSSKAVYLLVTDVSRPMNDSIGDDDDDECQCGSDHQKSVKDFLKFWFNTIHTYSSESQKGSPKILVVSTHKDKVQNGDKEIEEHFRDIKRVAKKKMLLPHLVPEMFCVDCNDKDEDVFDKIRSKILEIAKEESIFPQSIPTSYIYLERKIIDMRNKGKKVLSFSEVKKLNKFCALHLKDEKEIKIFLQFHHAIGNILYYDEKGLDDIIVLNPQWLVDAFKCLITTEKFLDSTTHQADFLLEEMKKTGYLSMENIEALWSDREDSSYLENKEHIIKILERMDIIAKPTRFEQNGESSHEMSTFLVPCMMNVDSSNVRNKWLQSKNASKIAVPALGFYFKDEFMPPAVFYRLLAACMAKFPAVEQNDVPQVFANTAVFRLDKYNFLLLVHEDFLIRAWVLSFSNTAEQSSIRYTIRKFLEESLTIILEIYASCTACPDHKLTKRCSVCRKCNVNFPFRVVLQCSNCLSQETAFKGLHFWGDLESNESVVCADHDEIHVIESTDMLKYWQCPKVEHSDNLSLSVRASRSSLESPISKPYKTLGRLARRVSGYWQNIAYHLELGDNFVETTKQNFPHLASDCCFHTLKTWYDKSAEKERTLQTLEGVFTNIDIDRETLQMLDTADIEWQENKYLEKEVSERGIDIICNKLGKKSYQLAIELGLLPEEIEQTQMDFRLSIERSREYIKKWRQREKNNATYKVLLQALATVEVDSYREILLSIY</sequence>
<dbReference type="EnsemblMetazoa" id="G1322.1">
    <property type="protein sequence ID" value="G1322.1:cds"/>
    <property type="gene ID" value="G1322"/>
</dbReference>
<dbReference type="InterPro" id="IPR011029">
    <property type="entry name" value="DEATH-like_dom_sf"/>
</dbReference>
<dbReference type="InterPro" id="IPR027417">
    <property type="entry name" value="P-loop_NTPase"/>
</dbReference>
<keyword evidence="2" id="KW-0727">SH2 domain</keyword>
<dbReference type="SMART" id="SM00252">
    <property type="entry name" value="SH2"/>
    <property type="match status" value="2"/>
</dbReference>
<evidence type="ECO:0000313" key="6">
    <source>
        <dbReference type="EnsemblMetazoa" id="G1322.1:cds"/>
    </source>
</evidence>
<evidence type="ECO:0000259" key="5">
    <source>
        <dbReference type="PROSITE" id="PS50017"/>
    </source>
</evidence>
<feature type="domain" description="Death" evidence="5">
    <location>
        <begin position="1323"/>
        <end position="1406"/>
    </location>
</feature>
<dbReference type="Pfam" id="PF00531">
    <property type="entry name" value="Death"/>
    <property type="match status" value="1"/>
</dbReference>
<feature type="domain" description="Death" evidence="5">
    <location>
        <begin position="1238"/>
        <end position="1296"/>
    </location>
</feature>
<feature type="region of interest" description="Disordered" evidence="3">
    <location>
        <begin position="450"/>
        <end position="473"/>
    </location>
</feature>
<dbReference type="SUPFAM" id="SSF52540">
    <property type="entry name" value="P-loop containing nucleoside triphosphate hydrolases"/>
    <property type="match status" value="1"/>
</dbReference>
<keyword evidence="1" id="KW-0677">Repeat</keyword>
<dbReference type="CDD" id="cd00173">
    <property type="entry name" value="SH2"/>
    <property type="match status" value="1"/>
</dbReference>
<dbReference type="InterPro" id="IPR036388">
    <property type="entry name" value="WH-like_DNA-bd_sf"/>
</dbReference>
<dbReference type="SUPFAM" id="SSF55550">
    <property type="entry name" value="SH2 domain"/>
    <property type="match status" value="2"/>
</dbReference>
<dbReference type="PROSITE" id="PS50017">
    <property type="entry name" value="DEATH_DOMAIN"/>
    <property type="match status" value="2"/>
</dbReference>
<evidence type="ECO:0000313" key="7">
    <source>
        <dbReference type="Proteomes" id="UP000005408"/>
    </source>
</evidence>
<dbReference type="Proteomes" id="UP000005408">
    <property type="component" value="Unassembled WGS sequence"/>
</dbReference>
<feature type="region of interest" description="Disordered" evidence="3">
    <location>
        <begin position="28"/>
        <end position="67"/>
    </location>
</feature>
<dbReference type="SMART" id="SM00005">
    <property type="entry name" value="DEATH"/>
    <property type="match status" value="1"/>
</dbReference>
<proteinExistence type="predicted"/>
<dbReference type="SUPFAM" id="SSF47986">
    <property type="entry name" value="DEATH domain"/>
    <property type="match status" value="2"/>
</dbReference>
<dbReference type="InterPro" id="IPR036860">
    <property type="entry name" value="SH2_dom_sf"/>
</dbReference>
<dbReference type="Gene3D" id="3.30.505.10">
    <property type="entry name" value="SH2 domain"/>
    <property type="match status" value="2"/>
</dbReference>